<dbReference type="AlphaFoldDB" id="A0A159ZB80"/>
<accession>A0A159ZB80</accession>
<organism evidence="2 3">
    <name type="scientific">Frigidibacter mobilis</name>
    <dbReference type="NCBI Taxonomy" id="1335048"/>
    <lineage>
        <taxon>Bacteria</taxon>
        <taxon>Pseudomonadati</taxon>
        <taxon>Pseudomonadota</taxon>
        <taxon>Alphaproteobacteria</taxon>
        <taxon>Rhodobacterales</taxon>
        <taxon>Paracoccaceae</taxon>
        <taxon>Frigidibacter</taxon>
    </lineage>
</organism>
<gene>
    <name evidence="2" type="ORF">AKL17_3p0014</name>
</gene>
<keyword evidence="3" id="KW-1185">Reference proteome</keyword>
<evidence type="ECO:0000313" key="2">
    <source>
        <dbReference type="EMBL" id="AMY72170.1"/>
    </source>
</evidence>
<proteinExistence type="predicted"/>
<dbReference type="PROSITE" id="PS50937">
    <property type="entry name" value="HTH_MERR_2"/>
    <property type="match status" value="1"/>
</dbReference>
<dbReference type="GO" id="GO:0003677">
    <property type="term" value="F:DNA binding"/>
    <property type="evidence" value="ECO:0007669"/>
    <property type="project" value="InterPro"/>
</dbReference>
<dbReference type="Proteomes" id="UP000076128">
    <property type="component" value="Plasmid pcai42C"/>
</dbReference>
<dbReference type="EMBL" id="CP012664">
    <property type="protein sequence ID" value="AMY72170.1"/>
    <property type="molecule type" value="Genomic_DNA"/>
</dbReference>
<dbReference type="GO" id="GO:0006355">
    <property type="term" value="P:regulation of DNA-templated transcription"/>
    <property type="evidence" value="ECO:0007669"/>
    <property type="project" value="InterPro"/>
</dbReference>
<dbReference type="KEGG" id="daa:AKL17_3p0014"/>
<evidence type="ECO:0000313" key="3">
    <source>
        <dbReference type="Proteomes" id="UP000076128"/>
    </source>
</evidence>
<dbReference type="InterPro" id="IPR000551">
    <property type="entry name" value="MerR-type_HTH_dom"/>
</dbReference>
<protein>
    <submittedName>
        <fullName evidence="2">Transposase</fullName>
    </submittedName>
</protein>
<evidence type="ECO:0000259" key="1">
    <source>
        <dbReference type="PROSITE" id="PS50937"/>
    </source>
</evidence>
<sequence length="74" mass="8297">MIRELKRQGLGVSAIARQTGLDRKTVKKYLERGLEAPDYGRGSRPNGWRMGSGPIWLNGWRRSPACLRAGCIAR</sequence>
<name>A0A159ZB80_9RHOB</name>
<geneLocation type="plasmid" evidence="3">
    <name>cai42_Plasmidc</name>
</geneLocation>
<feature type="domain" description="HTH merR-type" evidence="1">
    <location>
        <begin position="1"/>
        <end position="21"/>
    </location>
</feature>
<keyword evidence="2" id="KW-0614">Plasmid</keyword>
<reference evidence="2 3" key="1">
    <citation type="submission" date="2015-09" db="EMBL/GenBank/DDBJ databases">
        <title>Complete genome sequence of Defluviimonas alba cai42t isolated from an oilfield in Xinjiang.</title>
        <authorList>
            <person name="Geng S."/>
            <person name="Pan X."/>
            <person name="Wu X."/>
        </authorList>
    </citation>
    <scope>NUCLEOTIDE SEQUENCE [LARGE SCALE GENOMIC DNA]</scope>
    <source>
        <strain evidence="3">cai42</strain>
        <plasmid evidence="3">cai42_Plasmidc</plasmid>
    </source>
</reference>
<dbReference type="Gene3D" id="1.10.10.60">
    <property type="entry name" value="Homeodomain-like"/>
    <property type="match status" value="1"/>
</dbReference>